<dbReference type="STRING" id="929558.SMGD1_1393"/>
<dbReference type="EMBL" id="AFRZ01000001">
    <property type="protein sequence ID" value="EHP29917.1"/>
    <property type="molecule type" value="Genomic_DNA"/>
</dbReference>
<feature type="chain" id="PRO_5002842980" description="Lipoprotein" evidence="1">
    <location>
        <begin position="26"/>
        <end position="188"/>
    </location>
</feature>
<evidence type="ECO:0000256" key="1">
    <source>
        <dbReference type="SAM" id="SignalP"/>
    </source>
</evidence>
<evidence type="ECO:0008006" key="4">
    <source>
        <dbReference type="Google" id="ProtNLM"/>
    </source>
</evidence>
<dbReference type="HOGENOM" id="CLU_122309_0_0_7"/>
<evidence type="ECO:0000313" key="3">
    <source>
        <dbReference type="Proteomes" id="UP000006431"/>
    </source>
</evidence>
<accession>B6BHC3</accession>
<name>B6BHC3_SULGG</name>
<comment type="caution">
    <text evidence="2">The sequence shown here is derived from an EMBL/GenBank/DDBJ whole genome shotgun (WGS) entry which is preliminary data.</text>
</comment>
<dbReference type="AlphaFoldDB" id="B6BHC3"/>
<protein>
    <recommendedName>
        <fullName evidence="4">Lipoprotein</fullName>
    </recommendedName>
</protein>
<feature type="signal peptide" evidence="1">
    <location>
        <begin position="1"/>
        <end position="25"/>
    </location>
</feature>
<evidence type="ECO:0000313" key="2">
    <source>
        <dbReference type="EMBL" id="EHP29917.1"/>
    </source>
</evidence>
<accession>H1FSI9</accession>
<dbReference type="RefSeq" id="WP_008336771.1">
    <property type="nucleotide sequence ID" value="NZ_AFRZ01000001.1"/>
</dbReference>
<sequence>MKKTLSVLVLFFTTLIMLGCGPAKLTPAQQTLVDSQASLYTQVAMWTEKNKVQGLNFSRGLLIPINAQVKIISASNNGIVFKYLGAEITYTTSTKYTKIDTSEMLNRLFAKSTVDLSKYDEAVKENIKNGKVVVGMTKDEVLLARGYPPLHQTLSLKADLWKYWDHRFKTSQYKFQDNRVVEIIGGAT</sequence>
<dbReference type="Proteomes" id="UP000006431">
    <property type="component" value="Unassembled WGS sequence"/>
</dbReference>
<reference evidence="2 3" key="1">
    <citation type="journal article" date="2012" name="Proc. Natl. Acad. Sci. U.S.A.">
        <title>Genome and physiology of a model Epsilonproteobacterium responsible for sulfide detoxification in marine oxygen depletion zones.</title>
        <authorList>
            <person name="Grote J."/>
            <person name="Schott T."/>
            <person name="Bruckner C.G."/>
            <person name="Glockner F.O."/>
            <person name="Jost G."/>
            <person name="Teeling H."/>
            <person name="Labrenz M."/>
            <person name="Jurgens K."/>
        </authorList>
    </citation>
    <scope>NUCLEOTIDE SEQUENCE [LARGE SCALE GENOMIC DNA]</scope>
    <source>
        <strain evidence="2 3">GD1</strain>
    </source>
</reference>
<dbReference type="OrthoDB" id="5405675at2"/>
<dbReference type="eggNOG" id="COG2913">
    <property type="taxonomic scope" value="Bacteria"/>
</dbReference>
<dbReference type="PROSITE" id="PS51257">
    <property type="entry name" value="PROKAR_LIPOPROTEIN"/>
    <property type="match status" value="1"/>
</dbReference>
<gene>
    <name evidence="2" type="ORF">SMGD1_1393</name>
</gene>
<dbReference type="PATRIC" id="fig|929558.5.peg.1384"/>
<organism evidence="2 3">
    <name type="scientific">Sulfurimonas gotlandica (strain DSM 19862 / JCM 16533 / GD1)</name>
    <dbReference type="NCBI Taxonomy" id="929558"/>
    <lineage>
        <taxon>Bacteria</taxon>
        <taxon>Pseudomonadati</taxon>
        <taxon>Campylobacterota</taxon>
        <taxon>Epsilonproteobacteria</taxon>
        <taxon>Campylobacterales</taxon>
        <taxon>Sulfurimonadaceae</taxon>
        <taxon>Sulfurimonas</taxon>
    </lineage>
</organism>
<proteinExistence type="predicted"/>
<keyword evidence="3" id="KW-1185">Reference proteome</keyword>
<keyword evidence="1" id="KW-0732">Signal</keyword>